<protein>
    <recommendedName>
        <fullName evidence="3">G protein-coupled receptor</fullName>
    </recommendedName>
</protein>
<evidence type="ECO:0008006" key="3">
    <source>
        <dbReference type="Google" id="ProtNLM"/>
    </source>
</evidence>
<name>A0AAN5CE53_9BILA</name>
<gene>
    <name evidence="1" type="ORF">PMAYCL1PPCAC_09679</name>
</gene>
<dbReference type="AlphaFoldDB" id="A0AAN5CE53"/>
<keyword evidence="2" id="KW-1185">Reference proteome</keyword>
<reference evidence="2" key="1">
    <citation type="submission" date="2022-10" db="EMBL/GenBank/DDBJ databases">
        <title>Genome assembly of Pristionchus species.</title>
        <authorList>
            <person name="Yoshida K."/>
            <person name="Sommer R.J."/>
        </authorList>
    </citation>
    <scope>NUCLEOTIDE SEQUENCE [LARGE SCALE GENOMIC DNA]</scope>
    <source>
        <strain evidence="2">RS5460</strain>
    </source>
</reference>
<proteinExistence type="predicted"/>
<feature type="non-terminal residue" evidence="1">
    <location>
        <position position="1"/>
    </location>
</feature>
<feature type="non-terminal residue" evidence="1">
    <location>
        <position position="75"/>
    </location>
</feature>
<dbReference type="Proteomes" id="UP001328107">
    <property type="component" value="Unassembled WGS sequence"/>
</dbReference>
<accession>A0AAN5CE53</accession>
<comment type="caution">
    <text evidence="1">The sequence shown here is derived from an EMBL/GenBank/DDBJ whole genome shotgun (WGS) entry which is preliminary data.</text>
</comment>
<evidence type="ECO:0000313" key="2">
    <source>
        <dbReference type="Proteomes" id="UP001328107"/>
    </source>
</evidence>
<organism evidence="1 2">
    <name type="scientific">Pristionchus mayeri</name>
    <dbReference type="NCBI Taxonomy" id="1317129"/>
    <lineage>
        <taxon>Eukaryota</taxon>
        <taxon>Metazoa</taxon>
        <taxon>Ecdysozoa</taxon>
        <taxon>Nematoda</taxon>
        <taxon>Chromadorea</taxon>
        <taxon>Rhabditida</taxon>
        <taxon>Rhabditina</taxon>
        <taxon>Diplogasteromorpha</taxon>
        <taxon>Diplogasteroidea</taxon>
        <taxon>Neodiplogasteridae</taxon>
        <taxon>Pristionchus</taxon>
    </lineage>
</organism>
<evidence type="ECO:0000313" key="1">
    <source>
        <dbReference type="EMBL" id="GMR39484.1"/>
    </source>
</evidence>
<sequence>YAAIAIVLTVFTSRNLYRMSKSLSAHTRAEIMSQQRNMFIIVGVCTLSHTIKGLHQASWVWMSAFHLEEWSGFLV</sequence>
<dbReference type="EMBL" id="BTRK01000002">
    <property type="protein sequence ID" value="GMR39484.1"/>
    <property type="molecule type" value="Genomic_DNA"/>
</dbReference>